<dbReference type="Proteomes" id="UP001491310">
    <property type="component" value="Unassembled WGS sequence"/>
</dbReference>
<protein>
    <submittedName>
        <fullName evidence="3">Uncharacterized protein</fullName>
    </submittedName>
</protein>
<evidence type="ECO:0000256" key="2">
    <source>
        <dbReference type="SAM" id="SignalP"/>
    </source>
</evidence>
<organism evidence="3 4">
    <name type="scientific">Coccomyxa subellipsoidea</name>
    <dbReference type="NCBI Taxonomy" id="248742"/>
    <lineage>
        <taxon>Eukaryota</taxon>
        <taxon>Viridiplantae</taxon>
        <taxon>Chlorophyta</taxon>
        <taxon>core chlorophytes</taxon>
        <taxon>Trebouxiophyceae</taxon>
        <taxon>Trebouxiophyceae incertae sedis</taxon>
        <taxon>Coccomyxaceae</taxon>
        <taxon>Coccomyxa</taxon>
    </lineage>
</organism>
<sequence>MAMQVFRSVAVLLYVAASARLAVGFEEGHFEGRKLLVTGNKRSALNKQNTCMAEDICVHKSCGKAYDHTAANFPFTIDYQKTTSPEATTFDFQVCAKSCPQEATHCDTLAAWSLRLDDGLVTDGSFLQTVQPEGELLSECAETGLGYRWAGNALGDLEQHHPSTGDKCEHFQVSVKRDPHMAGHYWLTDICQQAFDIVSSKPGSSAVTKSNIVLKNDRYSDVGSCLVHYKLQSGAYGFTMLEDREYSEKDKQHKSGDEAADDSSNSR</sequence>
<accession>A0ABR2Z007</accession>
<feature type="chain" id="PRO_5045361037" evidence="2">
    <location>
        <begin position="25"/>
        <end position="267"/>
    </location>
</feature>
<proteinExistence type="predicted"/>
<feature type="region of interest" description="Disordered" evidence="1">
    <location>
        <begin position="246"/>
        <end position="267"/>
    </location>
</feature>
<evidence type="ECO:0000313" key="3">
    <source>
        <dbReference type="EMBL" id="KAK9917258.1"/>
    </source>
</evidence>
<keyword evidence="2" id="KW-0732">Signal</keyword>
<dbReference type="EMBL" id="JALJOT010000002">
    <property type="protein sequence ID" value="KAK9917258.1"/>
    <property type="molecule type" value="Genomic_DNA"/>
</dbReference>
<name>A0ABR2Z007_9CHLO</name>
<comment type="caution">
    <text evidence="3">The sequence shown here is derived from an EMBL/GenBank/DDBJ whole genome shotgun (WGS) entry which is preliminary data.</text>
</comment>
<evidence type="ECO:0000313" key="4">
    <source>
        <dbReference type="Proteomes" id="UP001491310"/>
    </source>
</evidence>
<keyword evidence="4" id="KW-1185">Reference proteome</keyword>
<feature type="compositionally biased region" description="Basic and acidic residues" evidence="1">
    <location>
        <begin position="246"/>
        <end position="257"/>
    </location>
</feature>
<reference evidence="3 4" key="1">
    <citation type="journal article" date="2024" name="Nat. Commun.">
        <title>Phylogenomics reveals the evolutionary origins of lichenization in chlorophyte algae.</title>
        <authorList>
            <person name="Puginier C."/>
            <person name="Libourel C."/>
            <person name="Otte J."/>
            <person name="Skaloud P."/>
            <person name="Haon M."/>
            <person name="Grisel S."/>
            <person name="Petersen M."/>
            <person name="Berrin J.G."/>
            <person name="Delaux P.M."/>
            <person name="Dal Grande F."/>
            <person name="Keller J."/>
        </authorList>
    </citation>
    <scope>NUCLEOTIDE SEQUENCE [LARGE SCALE GENOMIC DNA]</scope>
    <source>
        <strain evidence="3 4">SAG 216-7</strain>
    </source>
</reference>
<feature type="signal peptide" evidence="2">
    <location>
        <begin position="1"/>
        <end position="24"/>
    </location>
</feature>
<gene>
    <name evidence="3" type="ORF">WJX75_002453</name>
</gene>
<evidence type="ECO:0000256" key="1">
    <source>
        <dbReference type="SAM" id="MobiDB-lite"/>
    </source>
</evidence>